<name>A0A5J4YI41_PORPP</name>
<dbReference type="Proteomes" id="UP000324585">
    <property type="component" value="Unassembled WGS sequence"/>
</dbReference>
<gene>
    <name evidence="2" type="ORF">FVE85_4543</name>
</gene>
<organism evidence="2 3">
    <name type="scientific">Porphyridium purpureum</name>
    <name type="common">Red alga</name>
    <name type="synonym">Porphyridium cruentum</name>
    <dbReference type="NCBI Taxonomy" id="35688"/>
    <lineage>
        <taxon>Eukaryota</taxon>
        <taxon>Rhodophyta</taxon>
        <taxon>Bangiophyceae</taxon>
        <taxon>Porphyridiales</taxon>
        <taxon>Porphyridiaceae</taxon>
        <taxon>Porphyridium</taxon>
    </lineage>
</organism>
<feature type="region of interest" description="Disordered" evidence="1">
    <location>
        <begin position="1"/>
        <end position="36"/>
    </location>
</feature>
<keyword evidence="3" id="KW-1185">Reference proteome</keyword>
<reference evidence="3" key="1">
    <citation type="journal article" date="2019" name="Nat. Commun.">
        <title>Expansion of phycobilisome linker gene families in mesophilic red algae.</title>
        <authorList>
            <person name="Lee J."/>
            <person name="Kim D."/>
            <person name="Bhattacharya D."/>
            <person name="Yoon H.S."/>
        </authorList>
    </citation>
    <scope>NUCLEOTIDE SEQUENCE [LARGE SCALE GENOMIC DNA]</scope>
    <source>
        <strain evidence="3">CCMP 1328</strain>
    </source>
</reference>
<evidence type="ECO:0000256" key="1">
    <source>
        <dbReference type="SAM" id="MobiDB-lite"/>
    </source>
</evidence>
<dbReference type="AlphaFoldDB" id="A0A5J4YI41"/>
<feature type="compositionally biased region" description="Polar residues" evidence="1">
    <location>
        <begin position="8"/>
        <end position="36"/>
    </location>
</feature>
<evidence type="ECO:0000313" key="3">
    <source>
        <dbReference type="Proteomes" id="UP000324585"/>
    </source>
</evidence>
<sequence>MQRCGSARQYSRVSSRTDVVQSSAARPMQKCSSSINLSVPENDDEVIMRNPAQPLSNSRLEISSTLSDLKPVDDGLLMSPVSPTGGAKKPVSIVKKKSRAAVDSDSLRRTLMSPRR</sequence>
<accession>A0A5J4YI41</accession>
<dbReference type="EMBL" id="VRMN01000016">
    <property type="protein sequence ID" value="KAA8491126.1"/>
    <property type="molecule type" value="Genomic_DNA"/>
</dbReference>
<evidence type="ECO:0000313" key="2">
    <source>
        <dbReference type="EMBL" id="KAA8491126.1"/>
    </source>
</evidence>
<protein>
    <submittedName>
        <fullName evidence="2">Uncharacterized protein</fullName>
    </submittedName>
</protein>
<proteinExistence type="predicted"/>
<feature type="region of interest" description="Disordered" evidence="1">
    <location>
        <begin position="69"/>
        <end position="116"/>
    </location>
</feature>
<comment type="caution">
    <text evidence="2">The sequence shown here is derived from an EMBL/GenBank/DDBJ whole genome shotgun (WGS) entry which is preliminary data.</text>
</comment>